<dbReference type="Proteomes" id="UP000485058">
    <property type="component" value="Unassembled WGS sequence"/>
</dbReference>
<sequence length="40" mass="4325">MHRDKGNVNVGRLVFNLGGGGVVNLNMAWQEKAASLDNEI</sequence>
<name>A0A699YB73_HAELA</name>
<evidence type="ECO:0000313" key="2">
    <source>
        <dbReference type="Proteomes" id="UP000485058"/>
    </source>
</evidence>
<reference evidence="1 2" key="1">
    <citation type="submission" date="2020-02" db="EMBL/GenBank/DDBJ databases">
        <title>Draft genome sequence of Haematococcus lacustris strain NIES-144.</title>
        <authorList>
            <person name="Morimoto D."/>
            <person name="Nakagawa S."/>
            <person name="Yoshida T."/>
            <person name="Sawayama S."/>
        </authorList>
    </citation>
    <scope>NUCLEOTIDE SEQUENCE [LARGE SCALE GENOMIC DNA]</scope>
    <source>
        <strain evidence="1 2">NIES-144</strain>
    </source>
</reference>
<dbReference type="AlphaFoldDB" id="A0A699YB73"/>
<comment type="caution">
    <text evidence="1">The sequence shown here is derived from an EMBL/GenBank/DDBJ whole genome shotgun (WGS) entry which is preliminary data.</text>
</comment>
<dbReference type="EMBL" id="BLLF01000086">
    <property type="protein sequence ID" value="GFH07303.1"/>
    <property type="molecule type" value="Genomic_DNA"/>
</dbReference>
<gene>
    <name evidence="1" type="ORF">HaLaN_02085</name>
</gene>
<keyword evidence="2" id="KW-1185">Reference proteome</keyword>
<proteinExistence type="predicted"/>
<protein>
    <submittedName>
        <fullName evidence="1">Uncharacterized protein</fullName>
    </submittedName>
</protein>
<accession>A0A699YB73</accession>
<organism evidence="1 2">
    <name type="scientific">Haematococcus lacustris</name>
    <name type="common">Green alga</name>
    <name type="synonym">Haematococcus pluvialis</name>
    <dbReference type="NCBI Taxonomy" id="44745"/>
    <lineage>
        <taxon>Eukaryota</taxon>
        <taxon>Viridiplantae</taxon>
        <taxon>Chlorophyta</taxon>
        <taxon>core chlorophytes</taxon>
        <taxon>Chlorophyceae</taxon>
        <taxon>CS clade</taxon>
        <taxon>Chlamydomonadales</taxon>
        <taxon>Haematococcaceae</taxon>
        <taxon>Haematococcus</taxon>
    </lineage>
</organism>
<evidence type="ECO:0000313" key="1">
    <source>
        <dbReference type="EMBL" id="GFH07303.1"/>
    </source>
</evidence>